<accession>C2MDS6</accession>
<evidence type="ECO:0000313" key="1">
    <source>
        <dbReference type="EMBL" id="EEK16106.1"/>
    </source>
</evidence>
<dbReference type="MEROPS" id="S01.527"/>
<keyword evidence="2" id="KW-1185">Reference proteome</keyword>
<dbReference type="EMBL" id="ACLR01000214">
    <property type="protein sequence ID" value="EEK16106.1"/>
    <property type="molecule type" value="Genomic_DNA"/>
</dbReference>
<gene>
    <name evidence="1" type="ORF">PORUE0001_1357</name>
</gene>
<sequence length="893" mass="98932">MDRLLLRRFILLFELVAFLIPTCLVAQESFGGVPRGSRLIRASSRVHRIMESASDAEAVLSWKSQQEGTSYIGKVISLDPASLEWQYDPATDIWQLEIEATGAKALSLYYDSFHIPEGAKLYIYNPSLSSGRVLGAYTSTSLPQENKGRYATEMLSGDHLTLEYQSSSDGEEPTVKPSAVGYIVHLPQNSSSLRYTDSYDFAGENNSGSCMVNVNCEEGRAWQNEKKGIAFIQTKVGEYIGVCSGTLLNNTAEDGAPYLITAAHCAIPEEGQKSSPEDLDQWVFYFHYEKEACDNSSVATLNAVSLVGAELLAVSPLKGGTDGLFLRLKSEIPASYNLYLNGWSRTTSLPQSGVGLHHPSGDATKISTFTTPPKVEPWNEDSQPTAHINVAYQGTSHGHAVTEKGSSGSGLFNSEHLLVGTLTGGDASCTHLEGTNLYGRFSSHFESMKLSRWLAPGQSDLISLSGRYMGGENLAEIQDLLVWMTQKGLHVQWSKPLVPTEKVQSYLIYVDNKKLQEVASDAPFPLVLDFQEPGDHYLSVVTQYASGESRPMGAYFSNRMRHIEVPISDEHTDSSLTWLKPRLEQTWSFAEPAINTAELHRVGDISVVTYFYAGVWYGADQLRRAALAHSYITAIRYVPISSSVKSYIYIRQGDREYSQKITDPMSLDVLTTIQLKEPFVLNDREPIFVGLKFRGDTKTPFIAMTSQPRILGRSMMASLDGKNFFEYKTLSHSLAMETVVTASLSKGEPQEVIRCAMPSTFPQIVGYRIMYGDKEVVTLMSSEEQCSYSPSLTDYPDRSKFRVFAVIDGQKPTALISQSHGETRPFLWSNQGRLHLAQAESITELALYDLMGKCLYRITPEQVSDISLSSGTYVVRIGLRDGSVLVQKITHRN</sequence>
<dbReference type="SUPFAM" id="SSF50494">
    <property type="entry name" value="Trypsin-like serine proteases"/>
    <property type="match status" value="1"/>
</dbReference>
<evidence type="ECO:0000313" key="2">
    <source>
        <dbReference type="Proteomes" id="UP000003303"/>
    </source>
</evidence>
<dbReference type="PANTHER" id="PTHR36234">
    <property type="entry name" value="LYSYL ENDOPEPTIDASE"/>
    <property type="match status" value="1"/>
</dbReference>
<evidence type="ECO:0008006" key="3">
    <source>
        <dbReference type="Google" id="ProtNLM"/>
    </source>
</evidence>
<organism evidence="1 2">
    <name type="scientific">Porphyromonas uenonis 60-3</name>
    <dbReference type="NCBI Taxonomy" id="596327"/>
    <lineage>
        <taxon>Bacteria</taxon>
        <taxon>Pseudomonadati</taxon>
        <taxon>Bacteroidota</taxon>
        <taxon>Bacteroidia</taxon>
        <taxon>Bacteroidales</taxon>
        <taxon>Porphyromonadaceae</taxon>
        <taxon>Porphyromonas</taxon>
    </lineage>
</organism>
<dbReference type="AlphaFoldDB" id="C2MDS6"/>
<dbReference type="STRING" id="596327.PORUE0001_1357"/>
<reference evidence="1 2" key="1">
    <citation type="submission" date="2009-04" db="EMBL/GenBank/DDBJ databases">
        <authorList>
            <person name="Sebastian Y."/>
            <person name="Madupu R."/>
            <person name="Durkin A.S."/>
            <person name="Torralba M."/>
            <person name="Methe B."/>
            <person name="Sutton G.G."/>
            <person name="Strausberg R.L."/>
            <person name="Nelson K.E."/>
        </authorList>
    </citation>
    <scope>NUCLEOTIDE SEQUENCE [LARGE SCALE GENOMIC DNA]</scope>
    <source>
        <strain evidence="1 2">60-3</strain>
    </source>
</reference>
<dbReference type="GO" id="GO:0004252">
    <property type="term" value="F:serine-type endopeptidase activity"/>
    <property type="evidence" value="ECO:0007669"/>
    <property type="project" value="InterPro"/>
</dbReference>
<dbReference type="InterPro" id="IPR009003">
    <property type="entry name" value="Peptidase_S1_PA"/>
</dbReference>
<proteinExistence type="predicted"/>
<dbReference type="PROSITE" id="PS00134">
    <property type="entry name" value="TRYPSIN_HIS"/>
    <property type="match status" value="1"/>
</dbReference>
<dbReference type="Gene3D" id="2.40.10.10">
    <property type="entry name" value="Trypsin-like serine proteases"/>
    <property type="match status" value="2"/>
</dbReference>
<dbReference type="PANTHER" id="PTHR36234:SF5">
    <property type="entry name" value="LYSYL ENDOPEPTIDASE"/>
    <property type="match status" value="1"/>
</dbReference>
<protein>
    <recommendedName>
        <fullName evidence="3">Peptidase S1 domain-containing protein</fullName>
    </recommendedName>
</protein>
<name>C2MDS6_9PORP</name>
<dbReference type="GO" id="GO:0006508">
    <property type="term" value="P:proteolysis"/>
    <property type="evidence" value="ECO:0007669"/>
    <property type="project" value="InterPro"/>
</dbReference>
<dbReference type="Proteomes" id="UP000003303">
    <property type="component" value="Unassembled WGS sequence"/>
</dbReference>
<comment type="caution">
    <text evidence="1">The sequence shown here is derived from an EMBL/GenBank/DDBJ whole genome shotgun (WGS) entry which is preliminary data.</text>
</comment>
<dbReference type="InterPro" id="IPR018114">
    <property type="entry name" value="TRYPSIN_HIS"/>
</dbReference>
<dbReference type="eggNOG" id="COG3591">
    <property type="taxonomic scope" value="Bacteria"/>
</dbReference>
<dbReference type="InterPro" id="IPR043504">
    <property type="entry name" value="Peptidase_S1_PA_chymotrypsin"/>
</dbReference>